<accession>A0A7D5P835</accession>
<dbReference type="EMBL" id="CP058909">
    <property type="protein sequence ID" value="QLH83003.1"/>
    <property type="molecule type" value="Genomic_DNA"/>
</dbReference>
<dbReference type="AlphaFoldDB" id="A0A7D5P835"/>
<dbReference type="InterPro" id="IPR007555">
    <property type="entry name" value="DUF499"/>
</dbReference>
<evidence type="ECO:0000313" key="2">
    <source>
        <dbReference type="Proteomes" id="UP000509346"/>
    </source>
</evidence>
<evidence type="ECO:0000313" key="1">
    <source>
        <dbReference type="EMBL" id="QLH83003.1"/>
    </source>
</evidence>
<reference evidence="1 2" key="1">
    <citation type="submission" date="2020-07" db="EMBL/GenBank/DDBJ databases">
        <title>Halosimplex litoreum sp. nov. and Halosimplex rubrum sp. nov., isolated from different salt environments.</title>
        <authorList>
            <person name="Cui H."/>
        </authorList>
    </citation>
    <scope>NUCLEOTIDE SEQUENCE [LARGE SCALE GENOMIC DNA]</scope>
    <source>
        <strain evidence="1 2">R2</strain>
    </source>
</reference>
<organism evidence="1 2">
    <name type="scientific">Halosimplex pelagicum</name>
    <dbReference type="NCBI Taxonomy" id="869886"/>
    <lineage>
        <taxon>Archaea</taxon>
        <taxon>Methanobacteriati</taxon>
        <taxon>Methanobacteriota</taxon>
        <taxon>Stenosarchaea group</taxon>
        <taxon>Halobacteria</taxon>
        <taxon>Halobacteriales</taxon>
        <taxon>Haloarculaceae</taxon>
        <taxon>Halosimplex</taxon>
    </lineage>
</organism>
<dbReference type="Proteomes" id="UP000509346">
    <property type="component" value="Chromosome"/>
</dbReference>
<dbReference type="KEGG" id="hpel:HZS54_15820"/>
<dbReference type="RefSeq" id="WP_179918061.1">
    <property type="nucleotide sequence ID" value="NZ_CP058909.1"/>
</dbReference>
<dbReference type="OrthoDB" id="25002at2157"/>
<dbReference type="SUPFAM" id="SSF52540">
    <property type="entry name" value="P-loop containing nucleoside triphosphate hydrolases"/>
    <property type="match status" value="1"/>
</dbReference>
<sequence>MAETTGLSHTLADTVTLSRELREEGQIDGQVKLYNVDDDGEFESDAELFFDRTLMTQGLREALTILRDSLTGDDPRGTHILYGPYGSGKSHQMVALYHCFDDPAAATEWADDSIDAFDSALPESAIPITVAMHNEQYEHLWEPFFEALDYDPGTFESGGYPDMQTIQEAVGDETVAFFVDELEDWFDTLQGDRKSANKAFLQSLLESTALSDLELYTIVSVLREDSEVHDILNREQAVEVNMNNQVDKREVLRHRLIDSVEENAAREIVNGYFDAYDQSDHVSLPDDLLSEMHDLYPFHPVLLDALETRYYADEDNQNTRGMIYLFSKVLLEMRDQTDLITHGDIDAIEFEDELAKINYERLNAATGDIKNRIDNDEVPYGRRILNTILLYSLKPSEGEGADVSEIVMGAYQTGDLISDVVLNLERLHGVAWHLHKLNGKYAIRDRQNPNALIRNAAVDVSETSAKAEVADFIIDIFGSNAHPVGFKTNDIRDVPDSREITVVVKDDQWTPDEVEQVITNDGRGREWRNTLVFVQPSGEKAIESGTRYIDKARYIEGARQVLADESLDEEIRSAIQDMKDQEKHELQEELQLLYGEVLDGDDLLNEFDDAAPMDLDVYVLDGAELDASNIADSAAADPFDLQSQIWPIAEDLLERRGEISVEDIYEQFLRDPELPVPGSANDVLNATVEALEDKPVLARGSKGFRDDLSGSSLDTVLVRRTDVEVWSVDDVEQELRQRFGSGTTAIDIGDFELELVEDGEVWIDGDTRDVVMRAIGRLAREDQYVIVHGNEILDKPQSDATLRDVGGATVVGASYLTEGIEDAIDEDGYANLDTIIGELRADESVFLPPDETEAVAREAVNEFLIENYVLEAGGRYLDSLGDRQPTTVKIVPTVSDRIGDQILEYIEELEAGDQFSVNKVADRFDSTVTEFMVRTFLLENIGKDEEPEYVVNTTGSEKASDWVPGYPFRKADADTPTWRFEYNGDDVAAMRSKWRDSHETGTVEYGDVTFMLPDREGIPGALQGTADVERTQVSLTLRSGQDYTKIQDLFERMPEEASSLKVEINFQK</sequence>
<dbReference type="GeneID" id="56084087"/>
<dbReference type="Pfam" id="PF04465">
    <property type="entry name" value="DUF499"/>
    <property type="match status" value="1"/>
</dbReference>
<gene>
    <name evidence="1" type="ORF">HZS54_15820</name>
</gene>
<keyword evidence="2" id="KW-1185">Reference proteome</keyword>
<proteinExistence type="predicted"/>
<name>A0A7D5P835_9EURY</name>
<protein>
    <submittedName>
        <fullName evidence="1">DUF499 domain-containing protein</fullName>
    </submittedName>
</protein>
<dbReference type="InterPro" id="IPR027417">
    <property type="entry name" value="P-loop_NTPase"/>
</dbReference>